<evidence type="ECO:0000256" key="3">
    <source>
        <dbReference type="ARBA" id="ARBA00022679"/>
    </source>
</evidence>
<organism evidence="5 6">
    <name type="scientific">Triparma columacea</name>
    <dbReference type="NCBI Taxonomy" id="722753"/>
    <lineage>
        <taxon>Eukaryota</taxon>
        <taxon>Sar</taxon>
        <taxon>Stramenopiles</taxon>
        <taxon>Ochrophyta</taxon>
        <taxon>Bolidophyceae</taxon>
        <taxon>Parmales</taxon>
        <taxon>Triparmaceae</taxon>
        <taxon>Triparma</taxon>
    </lineage>
</organism>
<dbReference type="OrthoDB" id="411785at2759"/>
<dbReference type="Proteomes" id="UP001165065">
    <property type="component" value="Unassembled WGS sequence"/>
</dbReference>
<dbReference type="InterPro" id="IPR029063">
    <property type="entry name" value="SAM-dependent_MTases_sf"/>
</dbReference>
<proteinExistence type="inferred from homology"/>
<dbReference type="InterPro" id="IPR051419">
    <property type="entry name" value="Lys/N-term_MeTrsfase_sf"/>
</dbReference>
<dbReference type="GO" id="GO:0032259">
    <property type="term" value="P:methylation"/>
    <property type="evidence" value="ECO:0007669"/>
    <property type="project" value="UniProtKB-KW"/>
</dbReference>
<name>A0A9W7G3Z2_9STRA</name>
<dbReference type="AlphaFoldDB" id="A0A9W7G3Z2"/>
<dbReference type="EMBL" id="BRYA01000888">
    <property type="protein sequence ID" value="GMI34963.1"/>
    <property type="molecule type" value="Genomic_DNA"/>
</dbReference>
<dbReference type="SUPFAM" id="SSF53335">
    <property type="entry name" value="S-adenosyl-L-methionine-dependent methyltransferases"/>
    <property type="match status" value="1"/>
</dbReference>
<evidence type="ECO:0000256" key="2">
    <source>
        <dbReference type="ARBA" id="ARBA00022603"/>
    </source>
</evidence>
<keyword evidence="2" id="KW-0489">Methyltransferase</keyword>
<comment type="caution">
    <text evidence="5">The sequence shown here is derived from an EMBL/GenBank/DDBJ whole genome shotgun (WGS) entry which is preliminary data.</text>
</comment>
<feature type="compositionally biased region" description="Basic and acidic residues" evidence="4">
    <location>
        <begin position="1"/>
        <end position="14"/>
    </location>
</feature>
<reference evidence="6" key="1">
    <citation type="journal article" date="2023" name="Commun. Biol.">
        <title>Genome analysis of Parmales, the sister group of diatoms, reveals the evolutionary specialization of diatoms from phago-mixotrophs to photoautotrophs.</title>
        <authorList>
            <person name="Ban H."/>
            <person name="Sato S."/>
            <person name="Yoshikawa S."/>
            <person name="Yamada K."/>
            <person name="Nakamura Y."/>
            <person name="Ichinomiya M."/>
            <person name="Sato N."/>
            <person name="Blanc-Mathieu R."/>
            <person name="Endo H."/>
            <person name="Kuwata A."/>
            <person name="Ogata H."/>
        </authorList>
    </citation>
    <scope>NUCLEOTIDE SEQUENCE [LARGE SCALE GENOMIC DNA]</scope>
</reference>
<comment type="similarity">
    <text evidence="1">Belongs to the methyltransferase superfamily.</text>
</comment>
<dbReference type="GO" id="GO:0008168">
    <property type="term" value="F:methyltransferase activity"/>
    <property type="evidence" value="ECO:0007669"/>
    <property type="project" value="UniProtKB-KW"/>
</dbReference>
<sequence>MMHHDESESTKDTSGKVSGYGTKQYWDKRYSKPDSSDSQHEWYFTYQELEPILKPCLTTLFESRWVDDVKYGVVEIGCGTQPLLPSIPSSDSPLLGLDYSPVCIKALSKSNKKKLTTYKTQDCRDLTNILPSCSAHMVIEKGTLDAMIVDSIPNCVSILSEMCRVSSKYVVVVTHFNINTEEGEDWVSDVFYPALESVEEEFMWLVKCHTGGEDGPVVYVCEKKTRRITRGNGGKRIQIEILEH</sequence>
<evidence type="ECO:0008006" key="7">
    <source>
        <dbReference type="Google" id="ProtNLM"/>
    </source>
</evidence>
<accession>A0A9W7G3Z2</accession>
<dbReference type="PANTHER" id="PTHR12176:SF80">
    <property type="entry name" value="EEF1A LYSINE METHYLTRANSFERASE 4"/>
    <property type="match status" value="1"/>
</dbReference>
<evidence type="ECO:0000313" key="5">
    <source>
        <dbReference type="EMBL" id="GMI34963.1"/>
    </source>
</evidence>
<gene>
    <name evidence="5" type="ORF">TrCOL_g10983</name>
</gene>
<feature type="region of interest" description="Disordered" evidence="4">
    <location>
        <begin position="1"/>
        <end position="21"/>
    </location>
</feature>
<evidence type="ECO:0000256" key="4">
    <source>
        <dbReference type="SAM" id="MobiDB-lite"/>
    </source>
</evidence>
<protein>
    <recommendedName>
        <fullName evidence="7">Methyltransferase type 11 domain-containing protein</fullName>
    </recommendedName>
</protein>
<dbReference type="Gene3D" id="3.40.50.150">
    <property type="entry name" value="Vaccinia Virus protein VP39"/>
    <property type="match status" value="1"/>
</dbReference>
<evidence type="ECO:0000313" key="6">
    <source>
        <dbReference type="Proteomes" id="UP001165065"/>
    </source>
</evidence>
<keyword evidence="3" id="KW-0808">Transferase</keyword>
<keyword evidence="6" id="KW-1185">Reference proteome</keyword>
<evidence type="ECO:0000256" key="1">
    <source>
        <dbReference type="ARBA" id="ARBA00008361"/>
    </source>
</evidence>
<dbReference type="PANTHER" id="PTHR12176">
    <property type="entry name" value="SAM-DEPENDENT METHYLTRANSFERASE SUPERFAMILY PROTEIN"/>
    <property type="match status" value="1"/>
</dbReference>